<accession>A0ABY7ITG6</accession>
<evidence type="ECO:0000313" key="1">
    <source>
        <dbReference type="EMBL" id="WAU02093.1"/>
    </source>
</evidence>
<sequence length="82" mass="9531">MPVEYGPWGRIYDLFRRWQRNGTWHQVLTRLQALADAKGAIVWDLSVDDLSKTRHDLSHAALRVEQLQARHLPLLDSAVRNT</sequence>
<dbReference type="RefSeq" id="WP_239471493.1">
    <property type="nucleotide sequence ID" value="NZ_CP114203.1"/>
</dbReference>
<protein>
    <submittedName>
        <fullName evidence="1">Transposase</fullName>
    </submittedName>
</protein>
<reference evidence="1 2" key="1">
    <citation type="submission" date="2022-12" db="EMBL/GenBank/DDBJ databases">
        <authorList>
            <person name="Ruckert C."/>
            <person name="Busche T."/>
            <person name="Kalinowski J."/>
            <person name="Wittmann C."/>
        </authorList>
    </citation>
    <scope>NUCLEOTIDE SEQUENCE [LARGE SCALE GENOMIC DNA]</scope>
    <source>
        <strain evidence="1 2">DSM 40276</strain>
    </source>
</reference>
<gene>
    <name evidence="1" type="ORF">STRNI_000044</name>
</gene>
<evidence type="ECO:0000313" key="2">
    <source>
        <dbReference type="Proteomes" id="UP001210169"/>
    </source>
</evidence>
<dbReference type="EMBL" id="CP114203">
    <property type="protein sequence ID" value="WAU02093.1"/>
    <property type="molecule type" value="Genomic_DNA"/>
</dbReference>
<dbReference type="Proteomes" id="UP001210169">
    <property type="component" value="Chromosome"/>
</dbReference>
<proteinExistence type="predicted"/>
<keyword evidence="2" id="KW-1185">Reference proteome</keyword>
<name>A0ABY7ITG6_STRNI</name>
<organism evidence="1 2">
    <name type="scientific">Streptomyces nigrescens</name>
    <dbReference type="NCBI Taxonomy" id="1920"/>
    <lineage>
        <taxon>Bacteria</taxon>
        <taxon>Bacillati</taxon>
        <taxon>Actinomycetota</taxon>
        <taxon>Actinomycetes</taxon>
        <taxon>Kitasatosporales</taxon>
        <taxon>Streptomycetaceae</taxon>
        <taxon>Streptomyces</taxon>
    </lineage>
</organism>
<dbReference type="GeneID" id="301329265"/>